<proteinExistence type="predicted"/>
<name>A0A371XE95_9HYPH</name>
<accession>A0A371XE95</accession>
<feature type="domain" description="Glucose/Sorbosone dehydrogenase" evidence="1">
    <location>
        <begin position="75"/>
        <end position="405"/>
    </location>
</feature>
<evidence type="ECO:0000313" key="3">
    <source>
        <dbReference type="Proteomes" id="UP000262379"/>
    </source>
</evidence>
<evidence type="ECO:0000313" key="2">
    <source>
        <dbReference type="EMBL" id="RFC67536.1"/>
    </source>
</evidence>
<dbReference type="Proteomes" id="UP000262379">
    <property type="component" value="Unassembled WGS sequence"/>
</dbReference>
<dbReference type="AlphaFoldDB" id="A0A371XE95"/>
<organism evidence="2 3">
    <name type="scientific">Mesorhizobium denitrificans</name>
    <dbReference type="NCBI Taxonomy" id="2294114"/>
    <lineage>
        <taxon>Bacteria</taxon>
        <taxon>Pseudomonadati</taxon>
        <taxon>Pseudomonadota</taxon>
        <taxon>Alphaproteobacteria</taxon>
        <taxon>Hyphomicrobiales</taxon>
        <taxon>Phyllobacteriaceae</taxon>
        <taxon>Mesorhizobium</taxon>
    </lineage>
</organism>
<evidence type="ECO:0000259" key="1">
    <source>
        <dbReference type="Pfam" id="PF07995"/>
    </source>
</evidence>
<dbReference type="Pfam" id="PF07995">
    <property type="entry name" value="GSDH"/>
    <property type="match status" value="1"/>
</dbReference>
<dbReference type="InterPro" id="IPR011041">
    <property type="entry name" value="Quinoprot_gluc/sorb_DH_b-prop"/>
</dbReference>
<dbReference type="PANTHER" id="PTHR19328:SF75">
    <property type="entry name" value="ALDOSE SUGAR DEHYDROGENASE YLII"/>
    <property type="match status" value="1"/>
</dbReference>
<dbReference type="InterPro" id="IPR012938">
    <property type="entry name" value="Glc/Sorbosone_DH"/>
</dbReference>
<sequence length="410" mass="44597">MNLRGVHHILSERYHAHRHSRWYAAIMSGYASNMQKFAKFAFPTLFASALAFHAAASEIGTEKVKINADIIADGLANPWGMDFLPDGSVIVTERGGAMRIIDKAGKSHAIAAVPKVFVRGQGGLLDVAVAPDFADSKMIYLTYVEPRKRQWGTVLSTAKLVEEKGHYSLAEKQVLLRMSKPGTTNRHFGSRIVIAPDGTIFFTTGDRGQGERAQDMFDESGAVVHVNADGTIPAANPFADGKNGAPAIWSKGHRNIQGATFDPLTKSLLTVEHGAKGGDELNHPEAGKNYGWPVISYGVDYSGKKLGVGTEAPGYEQPQYYLDPSIAPSGLVSYQGNMFPEWNGDLLVGSLKFGELVRLDRDETGKIVGEERMLNNKFGRIRDVNLAPDGSIWLLTDEVDGALIRISRAD</sequence>
<comment type="caution">
    <text evidence="2">The sequence shown here is derived from an EMBL/GenBank/DDBJ whole genome shotgun (WGS) entry which is preliminary data.</text>
</comment>
<protein>
    <submittedName>
        <fullName evidence="2">PQQ-dependent sugar dehydrogenase</fullName>
    </submittedName>
</protein>
<dbReference type="EMBL" id="QURN01000007">
    <property type="protein sequence ID" value="RFC67536.1"/>
    <property type="molecule type" value="Genomic_DNA"/>
</dbReference>
<reference evidence="3" key="1">
    <citation type="submission" date="2018-08" db="EMBL/GenBank/DDBJ databases">
        <authorList>
            <person name="Im W.T."/>
        </authorList>
    </citation>
    <scope>NUCLEOTIDE SEQUENCE [LARGE SCALE GENOMIC DNA]</scope>
    <source>
        <strain evidence="3">LA-28</strain>
    </source>
</reference>
<dbReference type="Gene3D" id="2.120.10.30">
    <property type="entry name" value="TolB, C-terminal domain"/>
    <property type="match status" value="1"/>
</dbReference>
<dbReference type="SUPFAM" id="SSF50952">
    <property type="entry name" value="Soluble quinoprotein glucose dehydrogenase"/>
    <property type="match status" value="1"/>
</dbReference>
<keyword evidence="3" id="KW-1185">Reference proteome</keyword>
<gene>
    <name evidence="2" type="ORF">DY251_11120</name>
</gene>
<dbReference type="InterPro" id="IPR011042">
    <property type="entry name" value="6-blade_b-propeller_TolB-like"/>
</dbReference>
<dbReference type="PANTHER" id="PTHR19328">
    <property type="entry name" value="HEDGEHOG-INTERACTING PROTEIN"/>
    <property type="match status" value="1"/>
</dbReference>